<sequence length="137" mass="15565">MAIEEKHHMVLTASLHNTKHEWVLDYGYRFYITPDKEVLFDLEEIDGGKVLMGNDTHSEVKGIGKLRILNPNGTTVTLIEVRYMPTIGINLISYGQFDKNGCNYIGEDFKVTFYKQGKKVIAGKCQDGLYYLDGIVL</sequence>
<reference evidence="2 3" key="1">
    <citation type="submission" date="2024-04" db="EMBL/GenBank/DDBJ databases">
        <title>Genome assembly C_amara_ONT_v2.</title>
        <authorList>
            <person name="Yant L."/>
            <person name="Moore C."/>
            <person name="Slenker M."/>
        </authorList>
    </citation>
    <scope>NUCLEOTIDE SEQUENCE [LARGE SCALE GENOMIC DNA]</scope>
    <source>
        <tissue evidence="2">Leaf</tissue>
    </source>
</reference>
<dbReference type="EMBL" id="JBANAX010000491">
    <property type="protein sequence ID" value="KAL1206947.1"/>
    <property type="molecule type" value="Genomic_DNA"/>
</dbReference>
<dbReference type="AlphaFoldDB" id="A0ABD1AJM0"/>
<name>A0ABD1AJM0_CARAN</name>
<organism evidence="2 3">
    <name type="scientific">Cardamine amara subsp. amara</name>
    <dbReference type="NCBI Taxonomy" id="228776"/>
    <lineage>
        <taxon>Eukaryota</taxon>
        <taxon>Viridiplantae</taxon>
        <taxon>Streptophyta</taxon>
        <taxon>Embryophyta</taxon>
        <taxon>Tracheophyta</taxon>
        <taxon>Spermatophyta</taxon>
        <taxon>Magnoliopsida</taxon>
        <taxon>eudicotyledons</taxon>
        <taxon>Gunneridae</taxon>
        <taxon>Pentapetalae</taxon>
        <taxon>rosids</taxon>
        <taxon>malvids</taxon>
        <taxon>Brassicales</taxon>
        <taxon>Brassicaceae</taxon>
        <taxon>Cardamineae</taxon>
        <taxon>Cardamine</taxon>
    </lineage>
</organism>
<evidence type="ECO:0000313" key="2">
    <source>
        <dbReference type="EMBL" id="KAL1206947.1"/>
    </source>
</evidence>
<protein>
    <submittedName>
        <fullName evidence="2">Retrovirus-related Pol polyprotein from transposon TNT 1-94</fullName>
    </submittedName>
</protein>
<evidence type="ECO:0000313" key="3">
    <source>
        <dbReference type="Proteomes" id="UP001558713"/>
    </source>
</evidence>
<gene>
    <name evidence="2" type="ORF">V5N11_005571</name>
</gene>
<keyword evidence="3" id="KW-1185">Reference proteome</keyword>
<evidence type="ECO:0000259" key="1">
    <source>
        <dbReference type="Pfam" id="PF22936"/>
    </source>
</evidence>
<dbReference type="InterPro" id="IPR054722">
    <property type="entry name" value="PolX-like_BBD"/>
</dbReference>
<feature type="domain" description="Retrovirus-related Pol polyprotein from transposon TNT 1-94-like beta-barrel" evidence="1">
    <location>
        <begin position="22"/>
        <end position="102"/>
    </location>
</feature>
<comment type="caution">
    <text evidence="2">The sequence shown here is derived from an EMBL/GenBank/DDBJ whole genome shotgun (WGS) entry which is preliminary data.</text>
</comment>
<proteinExistence type="predicted"/>
<dbReference type="Pfam" id="PF22936">
    <property type="entry name" value="Pol_BBD"/>
    <property type="match status" value="1"/>
</dbReference>
<accession>A0ABD1AJM0</accession>
<dbReference type="Proteomes" id="UP001558713">
    <property type="component" value="Unassembled WGS sequence"/>
</dbReference>